<dbReference type="EMBL" id="PYGK01000017">
    <property type="protein sequence ID" value="PSL23764.1"/>
    <property type="molecule type" value="Genomic_DNA"/>
</dbReference>
<reference evidence="1 2" key="1">
    <citation type="submission" date="2018-03" db="EMBL/GenBank/DDBJ databases">
        <title>Genomic Encyclopedia of Archaeal and Bacterial Type Strains, Phase II (KMG-II): from individual species to whole genera.</title>
        <authorList>
            <person name="Goeker M."/>
        </authorList>
    </citation>
    <scope>NUCLEOTIDE SEQUENCE [LARGE SCALE GENOMIC DNA]</scope>
    <source>
        <strain evidence="1 2">DSM 18107</strain>
    </source>
</reference>
<proteinExistence type="predicted"/>
<evidence type="ECO:0008006" key="3">
    <source>
        <dbReference type="Google" id="ProtNLM"/>
    </source>
</evidence>
<dbReference type="Proteomes" id="UP000240978">
    <property type="component" value="Unassembled WGS sequence"/>
</dbReference>
<comment type="caution">
    <text evidence="1">The sequence shown here is derived from an EMBL/GenBank/DDBJ whole genome shotgun (WGS) entry which is preliminary data.</text>
</comment>
<keyword evidence="2" id="KW-1185">Reference proteome</keyword>
<accession>A0A2P8FPX1</accession>
<organism evidence="1 2">
    <name type="scientific">Chitinophaga ginsengisoli</name>
    <dbReference type="NCBI Taxonomy" id="363837"/>
    <lineage>
        <taxon>Bacteria</taxon>
        <taxon>Pseudomonadati</taxon>
        <taxon>Bacteroidota</taxon>
        <taxon>Chitinophagia</taxon>
        <taxon>Chitinophagales</taxon>
        <taxon>Chitinophagaceae</taxon>
        <taxon>Chitinophaga</taxon>
    </lineage>
</organism>
<evidence type="ECO:0000313" key="2">
    <source>
        <dbReference type="Proteomes" id="UP000240978"/>
    </source>
</evidence>
<dbReference type="OrthoDB" id="8418771at2"/>
<name>A0A2P8FPX1_9BACT</name>
<dbReference type="RefSeq" id="WP_106605356.1">
    <property type="nucleotide sequence ID" value="NZ_PYGK01000017.1"/>
</dbReference>
<dbReference type="AlphaFoldDB" id="A0A2P8FPX1"/>
<sequence length="107" mass="12191">MIRTEMNTITAVLNGLKVKRQDNEFTINDQGMIILKGKSYSQPEIKILKMYRFEGDSDPSDEAIIYLIQANDGTMGYSLDAYGMYTNHVNDGYADAIHKMMFHTSQI</sequence>
<evidence type="ECO:0000313" key="1">
    <source>
        <dbReference type="EMBL" id="PSL23764.1"/>
    </source>
</evidence>
<gene>
    <name evidence="1" type="ORF">CLV42_117121</name>
</gene>
<protein>
    <recommendedName>
        <fullName evidence="3">Phosphoribosylpyrophosphate synthetase</fullName>
    </recommendedName>
</protein>